<dbReference type="InterPro" id="IPR051398">
    <property type="entry name" value="Polysacch_Deacetylase"/>
</dbReference>
<keyword evidence="2" id="KW-1185">Reference proteome</keyword>
<dbReference type="EMBL" id="CP145316">
    <property type="protein sequence ID" value="XAM18413.1"/>
    <property type="molecule type" value="Genomic_DNA"/>
</dbReference>
<name>A0ABZ3F5J0_9HELI</name>
<dbReference type="Gene3D" id="3.20.20.370">
    <property type="entry name" value="Glycoside hydrolase/deacetylase"/>
    <property type="match status" value="1"/>
</dbReference>
<dbReference type="InterPro" id="IPR011330">
    <property type="entry name" value="Glyco_hydro/deAcase_b/a-brl"/>
</dbReference>
<organism evidence="1 2">
    <name type="scientific">Helicobacter mastomyrinus</name>
    <dbReference type="NCBI Taxonomy" id="287948"/>
    <lineage>
        <taxon>Bacteria</taxon>
        <taxon>Pseudomonadati</taxon>
        <taxon>Campylobacterota</taxon>
        <taxon>Epsilonproteobacteria</taxon>
        <taxon>Campylobacterales</taxon>
        <taxon>Helicobacteraceae</taxon>
        <taxon>Helicobacter</taxon>
    </lineage>
</organism>
<dbReference type="SUPFAM" id="SSF88713">
    <property type="entry name" value="Glycoside hydrolase/deacetylase"/>
    <property type="match status" value="1"/>
</dbReference>
<accession>A0ABZ3F5J0</accession>
<protein>
    <submittedName>
        <fullName evidence="1">Polysaccharide deacetylase family protein</fullName>
    </submittedName>
</protein>
<evidence type="ECO:0000313" key="1">
    <source>
        <dbReference type="EMBL" id="XAM18413.1"/>
    </source>
</evidence>
<dbReference type="PANTHER" id="PTHR34216">
    <property type="match status" value="1"/>
</dbReference>
<reference evidence="1 2" key="1">
    <citation type="submission" date="2024-02" db="EMBL/GenBank/DDBJ databases">
        <title>Genome and pathogenicity analysis of Helicobacter mastomyrinus isolated from mice.</title>
        <authorList>
            <person name="Zhu L."/>
        </authorList>
    </citation>
    <scope>NUCLEOTIDE SEQUENCE [LARGE SCALE GENOMIC DNA]</scope>
    <source>
        <strain evidence="1 2">Hm-17</strain>
    </source>
</reference>
<dbReference type="Proteomes" id="UP001434737">
    <property type="component" value="Chromosome"/>
</dbReference>
<evidence type="ECO:0000313" key="2">
    <source>
        <dbReference type="Proteomes" id="UP001434737"/>
    </source>
</evidence>
<gene>
    <name evidence="1" type="ORF">V3I05_01655</name>
</gene>
<sequence length="221" mass="26131">MYQFIHSLVDYLSRFHIAQSFFKGKGLILMLHRVAPFEDKLTPNENMKVTPTFLEQFIVDSLQSGYVFISLDELHYRLLHQSLPEYFICITLDDGYKDNLTYAYPIFAKYNIPFCIYICTSFPQSTHSMWWFGLEDYLLSTDYMEFQHIGYDLSSKESKEMMFLTLRHHIITHTQSYEDGEEIMRSLNIPYNPRAYDSLALTWEDIKLLDTMGGGIRIFAR</sequence>
<proteinExistence type="predicted"/>
<dbReference type="RefSeq" id="WP_343353818.1">
    <property type="nucleotide sequence ID" value="NZ_CP145316.1"/>
</dbReference>
<dbReference type="PANTHER" id="PTHR34216:SF7">
    <property type="entry name" value="POLY-BETA-1,6-N-ACETYL-D-GLUCOSAMINE N-DEACETYLASE"/>
    <property type="match status" value="1"/>
</dbReference>